<dbReference type="AlphaFoldDB" id="A0A411WZ59"/>
<evidence type="ECO:0000313" key="5">
    <source>
        <dbReference type="Proteomes" id="UP000628442"/>
    </source>
</evidence>
<dbReference type="Gene3D" id="2.40.160.10">
    <property type="entry name" value="Porin"/>
    <property type="match status" value="1"/>
</dbReference>
<dbReference type="Pfam" id="PF07396">
    <property type="entry name" value="Porin_O_P"/>
    <property type="match status" value="1"/>
</dbReference>
<evidence type="ECO:0000313" key="3">
    <source>
        <dbReference type="EMBL" id="QBI01999.1"/>
    </source>
</evidence>
<dbReference type="Proteomes" id="UP000292307">
    <property type="component" value="Chromosome"/>
</dbReference>
<accession>A0A411WZ59</accession>
<gene>
    <name evidence="3" type="ORF">EYF70_14905</name>
    <name evidence="2" type="ORF">GCM10007387_19800</name>
</gene>
<dbReference type="EMBL" id="CP036401">
    <property type="protein sequence ID" value="QBI01999.1"/>
    <property type="molecule type" value="Genomic_DNA"/>
</dbReference>
<dbReference type="InterPro" id="IPR010870">
    <property type="entry name" value="Porin_O/P"/>
</dbReference>
<dbReference type="SUPFAM" id="SSF56935">
    <property type="entry name" value="Porins"/>
    <property type="match status" value="1"/>
</dbReference>
<name>A0A411WZ59_9BURK</name>
<keyword evidence="1" id="KW-0732">Signal</keyword>
<sequence length="400" mass="42987">MKLTLLAAALLGTLGVAQSADLGSENLSITGFGTLAAARSNTEDARYTRSNQREGTAGTTTIGLDSNLGLQATYKFSDKLSATTQILSRKSTGDSFTTELAWAFVKYQVNDDIAVRVGRVVMPTFLISDYQNVGYANTMMRPPTELYGSNFLENIDGADISWQHSVGETTFTVQAVGGVVRGKAYTAQDKSVERFQSPHAAIAFTAERGPVQLRVAHVRGKLTIDAKDLNKLSDAVAHAGFEQFANDFSMREEKVISFTSVGLMADWNNIVVQSEYGIRRGVDKMFLADADAWYLMAGYRFGTVLPYYSHGSFKSKPSVSIPAGLAGIPPLYGAMSSILAPTGQKSDTLGVRWDFAKSAALKVQVDRIKPGVKNALLSDVTPAGVGKKVTVLAAGVDFVF</sequence>
<feature type="signal peptide" evidence="1">
    <location>
        <begin position="1"/>
        <end position="19"/>
    </location>
</feature>
<protein>
    <recommendedName>
        <fullName evidence="6">Porin</fullName>
    </recommendedName>
</protein>
<reference evidence="2" key="1">
    <citation type="journal article" date="2014" name="Int. J. Syst. Evol. Microbiol.">
        <title>Complete genome sequence of Corynebacterium casei LMG S-19264T (=DSM 44701T), isolated from a smear-ripened cheese.</title>
        <authorList>
            <consortium name="US DOE Joint Genome Institute (JGI-PGF)"/>
            <person name="Walter F."/>
            <person name="Albersmeier A."/>
            <person name="Kalinowski J."/>
            <person name="Ruckert C."/>
        </authorList>
    </citation>
    <scope>NUCLEOTIDE SEQUENCE</scope>
    <source>
        <strain evidence="2">KCTC 12343</strain>
    </source>
</reference>
<dbReference type="InterPro" id="IPR023614">
    <property type="entry name" value="Porin_dom_sf"/>
</dbReference>
<dbReference type="RefSeq" id="WP_131146117.1">
    <property type="nucleotide sequence ID" value="NZ_BMWV01000004.1"/>
</dbReference>
<dbReference type="EMBL" id="BMWV01000004">
    <property type="protein sequence ID" value="GGY37879.1"/>
    <property type="molecule type" value="Genomic_DNA"/>
</dbReference>
<evidence type="ECO:0000313" key="4">
    <source>
        <dbReference type="Proteomes" id="UP000292307"/>
    </source>
</evidence>
<dbReference type="OrthoDB" id="197869at2"/>
<proteinExistence type="predicted"/>
<reference evidence="3 4" key="2">
    <citation type="submission" date="2019-02" db="EMBL/GenBank/DDBJ databases">
        <title>Draft Genome Sequences of Six Type Strains of the Genus Massilia.</title>
        <authorList>
            <person name="Miess H."/>
            <person name="Frediansyhah A."/>
            <person name="Gross H."/>
        </authorList>
    </citation>
    <scope>NUCLEOTIDE SEQUENCE [LARGE SCALE GENOMIC DNA]</scope>
    <source>
        <strain evidence="3 4">DSM 17472</strain>
    </source>
</reference>
<organism evidence="2 5">
    <name type="scientific">Pseudoduganella albidiflava</name>
    <dbReference type="NCBI Taxonomy" id="321983"/>
    <lineage>
        <taxon>Bacteria</taxon>
        <taxon>Pseudomonadati</taxon>
        <taxon>Pseudomonadota</taxon>
        <taxon>Betaproteobacteria</taxon>
        <taxon>Burkholderiales</taxon>
        <taxon>Oxalobacteraceae</taxon>
        <taxon>Telluria group</taxon>
        <taxon>Pseudoduganella</taxon>
    </lineage>
</organism>
<evidence type="ECO:0000313" key="2">
    <source>
        <dbReference type="EMBL" id="GGY37879.1"/>
    </source>
</evidence>
<reference evidence="2" key="3">
    <citation type="submission" date="2022-12" db="EMBL/GenBank/DDBJ databases">
        <authorList>
            <person name="Sun Q."/>
            <person name="Kim S."/>
        </authorList>
    </citation>
    <scope>NUCLEOTIDE SEQUENCE</scope>
    <source>
        <strain evidence="2">KCTC 12343</strain>
    </source>
</reference>
<keyword evidence="4" id="KW-1185">Reference proteome</keyword>
<dbReference type="Proteomes" id="UP000628442">
    <property type="component" value="Unassembled WGS sequence"/>
</dbReference>
<feature type="chain" id="PRO_5044601760" description="Porin" evidence="1">
    <location>
        <begin position="20"/>
        <end position="400"/>
    </location>
</feature>
<evidence type="ECO:0000256" key="1">
    <source>
        <dbReference type="SAM" id="SignalP"/>
    </source>
</evidence>
<evidence type="ECO:0008006" key="6">
    <source>
        <dbReference type="Google" id="ProtNLM"/>
    </source>
</evidence>